<keyword evidence="2" id="KW-1185">Reference proteome</keyword>
<evidence type="ECO:0000313" key="2">
    <source>
        <dbReference type="Proteomes" id="UP000694416"/>
    </source>
</evidence>
<protein>
    <submittedName>
        <fullName evidence="1">Uncharacterized protein</fullName>
    </submittedName>
</protein>
<reference evidence="1" key="1">
    <citation type="submission" date="2025-08" db="UniProtKB">
        <authorList>
            <consortium name="Ensembl"/>
        </authorList>
    </citation>
    <scope>IDENTIFICATION</scope>
</reference>
<evidence type="ECO:0000313" key="1">
    <source>
        <dbReference type="Ensembl" id="ENSPTEP00000042090.1"/>
    </source>
</evidence>
<proteinExistence type="predicted"/>
<sequence length="255" mass="27146">MGSWSSQGLDASLSPSLPTLSPSLLAPPLLSPGRLLGQWPKEGQLHSLVISCPAVCALSRPGQSRLECSQQGTAGVKGGQGWWRGPIPGCLRERGGALLARPWAGLGGNPTSKALCSVAPSSGPGTSSAPCTPLPAWTQACSLPSSGKPAFCQPQPLLASPATTPVLGIPCPRHPPHSVAPLQERPENKFTSKMENFSWENYMWEDIFSGDFGNYSYSLDLTPFLLDSAPCWSESLEINYVLVIIYALMFLLNLM</sequence>
<dbReference type="Proteomes" id="UP000694416">
    <property type="component" value="Unplaced"/>
</dbReference>
<name>A0A8C9IZG2_9PRIM</name>
<reference evidence="1" key="2">
    <citation type="submission" date="2025-09" db="UniProtKB">
        <authorList>
            <consortium name="Ensembl"/>
        </authorList>
    </citation>
    <scope>IDENTIFICATION</scope>
</reference>
<accession>A0A8C9IZG2</accession>
<organism evidence="1 2">
    <name type="scientific">Piliocolobus tephrosceles</name>
    <name type="common">Ugandan red Colobus</name>
    <dbReference type="NCBI Taxonomy" id="591936"/>
    <lineage>
        <taxon>Eukaryota</taxon>
        <taxon>Metazoa</taxon>
        <taxon>Chordata</taxon>
        <taxon>Craniata</taxon>
        <taxon>Vertebrata</taxon>
        <taxon>Euteleostomi</taxon>
        <taxon>Mammalia</taxon>
        <taxon>Eutheria</taxon>
        <taxon>Euarchontoglires</taxon>
        <taxon>Primates</taxon>
        <taxon>Haplorrhini</taxon>
        <taxon>Catarrhini</taxon>
        <taxon>Cercopithecidae</taxon>
        <taxon>Colobinae</taxon>
        <taxon>Piliocolobus</taxon>
    </lineage>
</organism>
<dbReference type="Ensembl" id="ENSPTET00000056140.1">
    <property type="protein sequence ID" value="ENSPTEP00000042090.1"/>
    <property type="gene ID" value="ENSPTEG00000038447.1"/>
</dbReference>
<dbReference type="AlphaFoldDB" id="A0A8C9IZG2"/>